<name>A0A8J8B957_9ACTN</name>
<evidence type="ECO:0000313" key="3">
    <source>
        <dbReference type="Proteomes" id="UP000677913"/>
    </source>
</evidence>
<keyword evidence="3" id="KW-1185">Reference proteome</keyword>
<comment type="caution">
    <text evidence="2">The sequence shown here is derived from an EMBL/GenBank/DDBJ whole genome shotgun (WGS) entry which is preliminary data.</text>
</comment>
<protein>
    <submittedName>
        <fullName evidence="2">HSP18 transcriptional regulator</fullName>
    </submittedName>
</protein>
<dbReference type="AlphaFoldDB" id="A0A8J8B957"/>
<evidence type="ECO:0000256" key="1">
    <source>
        <dbReference type="SAM" id="MobiDB-lite"/>
    </source>
</evidence>
<sequence>MEDVARAAGPTDPAESLERVAAAVKHARRAASCEPGRGEQASPETAGGSAQFLAALALLRELRAQIASWEPDLIDAARGRGASWAELAPALGVASRQAAERRYLRLRPASGAMQGTGDERVRAERDRRAGQRAVALWARDHAADLRQLAGQITALSNLSRAADGDLAQLRLALGGDDAAQLLAPLAGTHEHLEAEHPALAARLREVAAHTDTVRRGSHEQRRAGRSDL</sequence>
<reference evidence="2" key="1">
    <citation type="submission" date="2021-04" db="EMBL/GenBank/DDBJ databases">
        <title>Genome based classification of Actinospica acidithermotolerans sp. nov., an actinobacterium isolated from an Indonesian hot spring.</title>
        <authorList>
            <person name="Kusuma A.B."/>
            <person name="Putra K.E."/>
            <person name="Nafisah S."/>
            <person name="Loh J."/>
            <person name="Nouioui I."/>
            <person name="Goodfellow M."/>
        </authorList>
    </citation>
    <scope>NUCLEOTIDE SEQUENCE</scope>
    <source>
        <strain evidence="2">DSM 45618</strain>
    </source>
</reference>
<gene>
    <name evidence="2" type="ORF">KGA66_00365</name>
</gene>
<dbReference type="Proteomes" id="UP000677913">
    <property type="component" value="Unassembled WGS sequence"/>
</dbReference>
<dbReference type="EMBL" id="JAGSXH010000001">
    <property type="protein sequence ID" value="MBS2961477.1"/>
    <property type="molecule type" value="Genomic_DNA"/>
</dbReference>
<organism evidence="2 3">
    <name type="scientific">Actinocrinis puniceicyclus</name>
    <dbReference type="NCBI Taxonomy" id="977794"/>
    <lineage>
        <taxon>Bacteria</taxon>
        <taxon>Bacillati</taxon>
        <taxon>Actinomycetota</taxon>
        <taxon>Actinomycetes</taxon>
        <taxon>Catenulisporales</taxon>
        <taxon>Actinospicaceae</taxon>
        <taxon>Actinocrinis</taxon>
    </lineage>
</organism>
<feature type="region of interest" description="Disordered" evidence="1">
    <location>
        <begin position="209"/>
        <end position="228"/>
    </location>
</feature>
<proteinExistence type="predicted"/>
<dbReference type="RefSeq" id="WP_211463194.1">
    <property type="nucleotide sequence ID" value="NZ_JAGSXH010000001.1"/>
</dbReference>
<accession>A0A8J8B957</accession>
<evidence type="ECO:0000313" key="2">
    <source>
        <dbReference type="EMBL" id="MBS2961477.1"/>
    </source>
</evidence>